<keyword evidence="1" id="KW-1133">Transmembrane helix</keyword>
<evidence type="ECO:0000256" key="1">
    <source>
        <dbReference type="SAM" id="Phobius"/>
    </source>
</evidence>
<feature type="domain" description="DUF4190" evidence="3">
    <location>
        <begin position="115"/>
        <end position="175"/>
    </location>
</feature>
<name>A0A1H7M626_STRJI</name>
<reference evidence="5" key="1">
    <citation type="submission" date="2016-10" db="EMBL/GenBank/DDBJ databases">
        <authorList>
            <person name="Varghese N."/>
        </authorList>
    </citation>
    <scope>NUCLEOTIDE SEQUENCE [LARGE SCALE GENOMIC DNA]</scope>
    <source>
        <strain evidence="5">DSM 45096 / BCRC 16803 / CGMCC 4.1857 / CIP 109030 / JCM 12277 / KCTC 19219 / NBRC 100920 / 33214</strain>
    </source>
</reference>
<keyword evidence="1" id="KW-0472">Membrane</keyword>
<dbReference type="PANTHER" id="PTHR40763:SF4">
    <property type="entry name" value="DUF1707 DOMAIN-CONTAINING PROTEIN"/>
    <property type="match status" value="1"/>
</dbReference>
<feature type="domain" description="DUF1707" evidence="2">
    <location>
        <begin position="15"/>
        <end position="67"/>
    </location>
</feature>
<dbReference type="Pfam" id="PF08044">
    <property type="entry name" value="DUF1707"/>
    <property type="match status" value="1"/>
</dbReference>
<organism evidence="4 5">
    <name type="scientific">Streptacidiphilus jiangxiensis</name>
    <dbReference type="NCBI Taxonomy" id="235985"/>
    <lineage>
        <taxon>Bacteria</taxon>
        <taxon>Bacillati</taxon>
        <taxon>Actinomycetota</taxon>
        <taxon>Actinomycetes</taxon>
        <taxon>Kitasatosporales</taxon>
        <taxon>Streptomycetaceae</taxon>
        <taxon>Streptacidiphilus</taxon>
    </lineage>
</organism>
<feature type="transmembrane region" description="Helical" evidence="1">
    <location>
        <begin position="158"/>
        <end position="180"/>
    </location>
</feature>
<sequence length="183" mass="19340">MMQPGSPWPVPQSAMRAAQADRERTVDVLKAAFAEGRLTTDEYHDRSERAHCAQTYGQLAVLVQDLPVGPMPTPMLPPPPAPFAPFPRVAPVPPAPYAYAPPAWPPVRRRTNGPAMASLLLGLGQVVSLGATGLPALICGLVAKNQLKVRDEEGDGMATAGIILGSLGTALWGLFFLLAVTRG</sequence>
<dbReference type="AlphaFoldDB" id="A0A1H7M626"/>
<evidence type="ECO:0000259" key="2">
    <source>
        <dbReference type="Pfam" id="PF08044"/>
    </source>
</evidence>
<accession>A0A1H7M626</accession>
<protein>
    <submittedName>
        <fullName evidence="4">Uncharacterized protein</fullName>
    </submittedName>
</protein>
<evidence type="ECO:0000313" key="5">
    <source>
        <dbReference type="Proteomes" id="UP000183015"/>
    </source>
</evidence>
<gene>
    <name evidence="4" type="ORF">SAMN05414137_105171</name>
</gene>
<dbReference type="EMBL" id="FOAZ01000005">
    <property type="protein sequence ID" value="SEL06047.1"/>
    <property type="molecule type" value="Genomic_DNA"/>
</dbReference>
<dbReference type="STRING" id="235985.SAMN05414137_105171"/>
<dbReference type="Proteomes" id="UP000183015">
    <property type="component" value="Unassembled WGS sequence"/>
</dbReference>
<dbReference type="PANTHER" id="PTHR40763">
    <property type="entry name" value="MEMBRANE PROTEIN-RELATED"/>
    <property type="match status" value="1"/>
</dbReference>
<dbReference type="Pfam" id="PF13828">
    <property type="entry name" value="DUF4190"/>
    <property type="match status" value="1"/>
</dbReference>
<evidence type="ECO:0000313" key="4">
    <source>
        <dbReference type="EMBL" id="SEL06047.1"/>
    </source>
</evidence>
<keyword evidence="5" id="KW-1185">Reference proteome</keyword>
<evidence type="ECO:0000259" key="3">
    <source>
        <dbReference type="Pfam" id="PF13828"/>
    </source>
</evidence>
<dbReference type="InterPro" id="IPR025241">
    <property type="entry name" value="DUF4190"/>
</dbReference>
<feature type="transmembrane region" description="Helical" evidence="1">
    <location>
        <begin position="118"/>
        <end position="138"/>
    </location>
</feature>
<keyword evidence="1" id="KW-0812">Transmembrane</keyword>
<dbReference type="eggNOG" id="ENOG50343CC">
    <property type="taxonomic scope" value="Bacteria"/>
</dbReference>
<proteinExistence type="predicted"/>
<dbReference type="InterPro" id="IPR012551">
    <property type="entry name" value="DUF1707_SHOCT-like"/>
</dbReference>